<reference evidence="1" key="2">
    <citation type="journal article" date="2015" name="Data Brief">
        <title>Shoot transcriptome of the giant reed, Arundo donax.</title>
        <authorList>
            <person name="Barrero R.A."/>
            <person name="Guerrero F.D."/>
            <person name="Moolhuijzen P."/>
            <person name="Goolsby J.A."/>
            <person name="Tidwell J."/>
            <person name="Bellgard S.E."/>
            <person name="Bellgard M.I."/>
        </authorList>
    </citation>
    <scope>NUCLEOTIDE SEQUENCE</scope>
    <source>
        <tissue evidence="1">Shoot tissue taken approximately 20 cm above the soil surface</tissue>
    </source>
</reference>
<dbReference type="AlphaFoldDB" id="A0A0A9F6P6"/>
<organism evidence="1">
    <name type="scientific">Arundo donax</name>
    <name type="common">Giant reed</name>
    <name type="synonym">Donax arundinaceus</name>
    <dbReference type="NCBI Taxonomy" id="35708"/>
    <lineage>
        <taxon>Eukaryota</taxon>
        <taxon>Viridiplantae</taxon>
        <taxon>Streptophyta</taxon>
        <taxon>Embryophyta</taxon>
        <taxon>Tracheophyta</taxon>
        <taxon>Spermatophyta</taxon>
        <taxon>Magnoliopsida</taxon>
        <taxon>Liliopsida</taxon>
        <taxon>Poales</taxon>
        <taxon>Poaceae</taxon>
        <taxon>PACMAD clade</taxon>
        <taxon>Arundinoideae</taxon>
        <taxon>Arundineae</taxon>
        <taxon>Arundo</taxon>
    </lineage>
</organism>
<name>A0A0A9F6P6_ARUDO</name>
<dbReference type="EMBL" id="GBRH01193948">
    <property type="protein sequence ID" value="JAE03948.1"/>
    <property type="molecule type" value="Transcribed_RNA"/>
</dbReference>
<sequence length="27" mass="2850">MVSRPLPPIFLIASAYPTSSALSSQLC</sequence>
<reference evidence="1" key="1">
    <citation type="submission" date="2014-09" db="EMBL/GenBank/DDBJ databases">
        <authorList>
            <person name="Magalhaes I.L.F."/>
            <person name="Oliveira U."/>
            <person name="Santos F.R."/>
            <person name="Vidigal T.H.D.A."/>
            <person name="Brescovit A.D."/>
            <person name="Santos A.J."/>
        </authorList>
    </citation>
    <scope>NUCLEOTIDE SEQUENCE</scope>
    <source>
        <tissue evidence="1">Shoot tissue taken approximately 20 cm above the soil surface</tissue>
    </source>
</reference>
<evidence type="ECO:0000313" key="1">
    <source>
        <dbReference type="EMBL" id="JAE03948.1"/>
    </source>
</evidence>
<accession>A0A0A9F6P6</accession>
<proteinExistence type="predicted"/>
<protein>
    <submittedName>
        <fullName evidence="1">Uncharacterized protein</fullName>
    </submittedName>
</protein>